<protein>
    <recommendedName>
        <fullName evidence="8">C2 domain-containing protein</fullName>
    </recommendedName>
</protein>
<feature type="region of interest" description="Disordered" evidence="6">
    <location>
        <begin position="931"/>
        <end position="952"/>
    </location>
</feature>
<organism evidence="9 10">
    <name type="scientific">Apiotrichum porosum</name>
    <dbReference type="NCBI Taxonomy" id="105984"/>
    <lineage>
        <taxon>Eukaryota</taxon>
        <taxon>Fungi</taxon>
        <taxon>Dikarya</taxon>
        <taxon>Basidiomycota</taxon>
        <taxon>Agaricomycotina</taxon>
        <taxon>Tremellomycetes</taxon>
        <taxon>Trichosporonales</taxon>
        <taxon>Trichosporonaceae</taxon>
        <taxon>Apiotrichum</taxon>
    </lineage>
</organism>
<gene>
    <name evidence="9" type="ORF">EHS24_000242</name>
</gene>
<keyword evidence="4" id="KW-0256">Endoplasmic reticulum</keyword>
<feature type="compositionally biased region" description="Polar residues" evidence="6">
    <location>
        <begin position="7"/>
        <end position="16"/>
    </location>
</feature>
<feature type="domain" description="C2" evidence="8">
    <location>
        <begin position="681"/>
        <end position="805"/>
    </location>
</feature>
<evidence type="ECO:0000256" key="5">
    <source>
        <dbReference type="ARBA" id="ARBA00022989"/>
    </source>
</evidence>
<evidence type="ECO:0000259" key="8">
    <source>
        <dbReference type="PROSITE" id="PS50004"/>
    </source>
</evidence>
<dbReference type="InterPro" id="IPR035892">
    <property type="entry name" value="C2_domain_sf"/>
</dbReference>
<dbReference type="GO" id="GO:0005789">
    <property type="term" value="C:endoplasmic reticulum membrane"/>
    <property type="evidence" value="ECO:0007669"/>
    <property type="project" value="UniProtKB-SubCell"/>
</dbReference>
<feature type="compositionally biased region" description="Polar residues" evidence="6">
    <location>
        <begin position="1144"/>
        <end position="1154"/>
    </location>
</feature>
<dbReference type="InterPro" id="IPR057349">
    <property type="entry name" value="C2_Mug190_3rd"/>
</dbReference>
<evidence type="ECO:0000313" key="9">
    <source>
        <dbReference type="EMBL" id="RSH87726.1"/>
    </source>
</evidence>
<dbReference type="SMART" id="SM00239">
    <property type="entry name" value="C2"/>
    <property type="match status" value="2"/>
</dbReference>
<keyword evidence="10" id="KW-1185">Reference proteome</keyword>
<dbReference type="PANTHER" id="PTHR47348">
    <property type="entry name" value="MEIOTICALLY UP-REGULATED GENE 190 PROTEIN"/>
    <property type="match status" value="1"/>
</dbReference>
<dbReference type="STRING" id="105984.A0A427Y9G6"/>
<comment type="caution">
    <text evidence="9">The sequence shown here is derived from an EMBL/GenBank/DDBJ whole genome shotgun (WGS) entry which is preliminary data.</text>
</comment>
<keyword evidence="2 7" id="KW-0812">Transmembrane</keyword>
<feature type="region of interest" description="Disordered" evidence="6">
    <location>
        <begin position="65"/>
        <end position="215"/>
    </location>
</feature>
<feature type="compositionally biased region" description="Low complexity" evidence="6">
    <location>
        <begin position="418"/>
        <end position="454"/>
    </location>
</feature>
<dbReference type="GeneID" id="39584785"/>
<feature type="compositionally biased region" description="Basic and acidic residues" evidence="6">
    <location>
        <begin position="1155"/>
        <end position="1167"/>
    </location>
</feature>
<dbReference type="SUPFAM" id="SSF49562">
    <property type="entry name" value="C2 domain (Calcium/lipid-binding domain, CaLB)"/>
    <property type="match status" value="2"/>
</dbReference>
<dbReference type="Proteomes" id="UP000279236">
    <property type="component" value="Unassembled WGS sequence"/>
</dbReference>
<keyword evidence="7" id="KW-0472">Membrane</keyword>
<accession>A0A427Y9G6</accession>
<dbReference type="PROSITE" id="PS50004">
    <property type="entry name" value="C2"/>
    <property type="match status" value="2"/>
</dbReference>
<feature type="compositionally biased region" description="Basic and acidic residues" evidence="6">
    <location>
        <begin position="1379"/>
        <end position="1392"/>
    </location>
</feature>
<evidence type="ECO:0000256" key="2">
    <source>
        <dbReference type="ARBA" id="ARBA00022692"/>
    </source>
</evidence>
<feature type="region of interest" description="Disordered" evidence="6">
    <location>
        <begin position="1"/>
        <end position="47"/>
    </location>
</feature>
<feature type="domain" description="C2" evidence="8">
    <location>
        <begin position="897"/>
        <end position="1048"/>
    </location>
</feature>
<evidence type="ECO:0000256" key="7">
    <source>
        <dbReference type="SAM" id="Phobius"/>
    </source>
</evidence>
<feature type="region of interest" description="Disordered" evidence="6">
    <location>
        <begin position="509"/>
        <end position="541"/>
    </location>
</feature>
<feature type="region of interest" description="Disordered" evidence="6">
    <location>
        <begin position="381"/>
        <end position="469"/>
    </location>
</feature>
<feature type="compositionally biased region" description="Polar residues" evidence="6">
    <location>
        <begin position="381"/>
        <end position="393"/>
    </location>
</feature>
<evidence type="ECO:0000256" key="6">
    <source>
        <dbReference type="SAM" id="MobiDB-lite"/>
    </source>
</evidence>
<dbReference type="RefSeq" id="XP_028479934.1">
    <property type="nucleotide sequence ID" value="XM_028616077.1"/>
</dbReference>
<sequence length="1453" mass="158507">MPEAVPLSTTATPPKRSTSSGPGGLGLTIDTDTHDTPPLTPTHNYPTAVLNGDDRLHLHAMNASSSMGASAVPPPHNNNTAVGNGRHTAHTHPTFNLPAHADGNNPSPPSPIAVDKPLPSLKAPSPLYLAPSPSASRSALGLGPLPNERQRTLPPTPTTPSPASADYQSAHDRPASAARANHVAPTPPGSFVRTESPSPLAEKDGTTPTSSSSYVPSSVRTMAEHKHFIPAAIVATLFIIYALGPRLFFTLVGLAAAPFIARYLLPPRGSPNPPLSLDEIAQGDAVGWVNHALRALFPLVSTDVLTPFVDLLEDALIQQVPPIVTSVRVSSVSLGTKPIVLTSLRPITDDEWFRSLDEKARIMTQSSVPYAKAKDTHITPANITKGRQPSETLSTRRRPSEIQRPYSLSPGSLAVPLSPGATPWSPSSASSFGSPSSVPAPIITPVSPTTPSRRATTRHTRSASNASRASFLTASDYAVSTHGSTQSGAPERAQTMRKRDRLLAKLRGNKGARRASFAPPTNGNGAPGISVIPSEPGEDDHDRNDEYVPFYDKDDPDGPQYVNYECGFVYQHTAAMGRGNGLHMITHFGVGVKGLTGTEWPVYLDVSQLSGKVRIRLLLCASPPFVREAAFSFVTMPQFDIAARPLGTFNAMDVPLVKSYVEKSIARVAGAFVAPKAFSMDVDRLLLGHESTLRTQSVGVFRIMIHGASGLPRTDTVGSSDPYLVVSYSKFNKPLFSTRTIVDTLDPVWEEPAYILVPAEAIEVGEKLRMRIIDSDRFSSDDSIGQVEVDVYDLVEKSTNTPGETLFRRTDALQPEQTGMRTQGELDWSIRFFPLYKMPQAEVQRRLQAIQDKRGEGYPPPPWWMEKIASYMEVPGWETERQERRKETLAYFTGERARDEMEAAGKPTAELCSGVLQFHVHQCTDLELESPNGTFSGSSISRRKSAASGKPALHDAIDRSAADQTDPPSSYVEIHVNDKYVYRTRTKQLNPVPYFNAVSERFIADWRLAKITFVVRDDRNREHDPIIGLVSLRLKDVLKDKCQFTRWFPLVGGRGWGRIRLSLLFKPFDMHLPQGISSFEAATLDILGLATTDMSELHGKQPSIVIETEHDSALLREPDDDDRSDEAVSARAQNGHGQAYEAHNGQQTASPNSARDSRHSAVSDHTTKSHIHASHTSGNGVSWDISKPVRLAVMYRHSCSVVFSLVQRRKIKKSKVHALATLRLDDCQDGVETTRKIPVYATASVRDAMRAARMFIDMGVQGGTANTPHGVLRGGDIPQVELVGFITVTFVLHSGMSRVHHILKKRDLKFRHVYEAWEAARLLEGSSHSNLNTDNESGSDSEDDSDSDNDDYDPLAREESRAKRRSGGAGAGAAANEAMQRDHTRELAERSGSHGKALRKSNKGIFQLKLARTGKFVKDKVEAKLLSSSVGTKVDARPRGMDLEVEHEGQSHF</sequence>
<reference evidence="9 10" key="1">
    <citation type="submission" date="2018-11" db="EMBL/GenBank/DDBJ databases">
        <title>Genome sequence of Apiotrichum porosum DSM 27194.</title>
        <authorList>
            <person name="Aliyu H."/>
            <person name="Gorte O."/>
            <person name="Ochsenreither K."/>
        </authorList>
    </citation>
    <scope>NUCLEOTIDE SEQUENCE [LARGE SCALE GENOMIC DNA]</scope>
    <source>
        <strain evidence="9 10">DSM 27194</strain>
    </source>
</reference>
<name>A0A427Y9G6_9TREE</name>
<evidence type="ECO:0000256" key="1">
    <source>
        <dbReference type="ARBA" id="ARBA00004586"/>
    </source>
</evidence>
<feature type="compositionally biased region" description="Low complexity" evidence="6">
    <location>
        <begin position="206"/>
        <end position="215"/>
    </location>
</feature>
<feature type="compositionally biased region" description="Basic and acidic residues" evidence="6">
    <location>
        <begin position="1108"/>
        <end position="1117"/>
    </location>
</feature>
<feature type="region of interest" description="Disordered" evidence="6">
    <location>
        <begin position="1327"/>
        <end position="1404"/>
    </location>
</feature>
<dbReference type="CDD" id="cd04052">
    <property type="entry name" value="C2B_Tricalbin-like"/>
    <property type="match status" value="1"/>
</dbReference>
<feature type="region of interest" description="Disordered" evidence="6">
    <location>
        <begin position="1428"/>
        <end position="1453"/>
    </location>
</feature>
<dbReference type="Gene3D" id="2.60.40.150">
    <property type="entry name" value="C2 domain"/>
    <property type="match status" value="2"/>
</dbReference>
<dbReference type="Pfam" id="PF25331">
    <property type="entry name" value="C2_Mug190_3rd"/>
    <property type="match status" value="1"/>
</dbReference>
<feature type="compositionally biased region" description="Acidic residues" evidence="6">
    <location>
        <begin position="1337"/>
        <end position="1353"/>
    </location>
</feature>
<feature type="region of interest" description="Disordered" evidence="6">
    <location>
        <begin position="1108"/>
        <end position="1179"/>
    </location>
</feature>
<dbReference type="InterPro" id="IPR037765">
    <property type="entry name" value="C2B_Tricalbin"/>
</dbReference>
<feature type="transmembrane region" description="Helical" evidence="7">
    <location>
        <begin position="227"/>
        <end position="243"/>
    </location>
</feature>
<evidence type="ECO:0000313" key="10">
    <source>
        <dbReference type="Proteomes" id="UP000279236"/>
    </source>
</evidence>
<feature type="compositionally biased region" description="Low complexity" evidence="6">
    <location>
        <begin position="117"/>
        <end position="142"/>
    </location>
</feature>
<dbReference type="Pfam" id="PF25669">
    <property type="entry name" value="SMP_MUG190-like"/>
    <property type="match status" value="2"/>
</dbReference>
<dbReference type="EMBL" id="RSCE01000001">
    <property type="protein sequence ID" value="RSH87726.1"/>
    <property type="molecule type" value="Genomic_DNA"/>
</dbReference>
<dbReference type="OrthoDB" id="419768at2759"/>
<keyword evidence="3" id="KW-0677">Repeat</keyword>
<keyword evidence="5 7" id="KW-1133">Transmembrane helix</keyword>
<feature type="compositionally biased region" description="Basic and acidic residues" evidence="6">
    <location>
        <begin position="1434"/>
        <end position="1453"/>
    </location>
</feature>
<comment type="subcellular location">
    <subcellularLocation>
        <location evidence="1">Endoplasmic reticulum membrane</location>
    </subcellularLocation>
</comment>
<dbReference type="InterPro" id="IPR000008">
    <property type="entry name" value="C2_dom"/>
</dbReference>
<dbReference type="Pfam" id="PF00168">
    <property type="entry name" value="C2"/>
    <property type="match status" value="2"/>
</dbReference>
<feature type="compositionally biased region" description="Polar residues" evidence="6">
    <location>
        <begin position="931"/>
        <end position="940"/>
    </location>
</feature>
<dbReference type="GO" id="GO:0061817">
    <property type="term" value="P:endoplasmic reticulum-plasma membrane tethering"/>
    <property type="evidence" value="ECO:0007669"/>
    <property type="project" value="InterPro"/>
</dbReference>
<proteinExistence type="predicted"/>
<dbReference type="PANTHER" id="PTHR47348:SF3">
    <property type="entry name" value="MEIOTICALLY UP-REGULATED GENE 190 PROTEIN"/>
    <property type="match status" value="1"/>
</dbReference>
<evidence type="ECO:0000256" key="3">
    <source>
        <dbReference type="ARBA" id="ARBA00022737"/>
    </source>
</evidence>
<evidence type="ECO:0000256" key="4">
    <source>
        <dbReference type="ARBA" id="ARBA00022824"/>
    </source>
</evidence>